<dbReference type="RefSeq" id="WP_125130240.1">
    <property type="nucleotide sequence ID" value="NZ_RHJS01000002.1"/>
</dbReference>
<name>A0A426DQ42_9FIRM</name>
<dbReference type="Proteomes" id="UP000274920">
    <property type="component" value="Unassembled WGS sequence"/>
</dbReference>
<keyword evidence="1" id="KW-0812">Transmembrane</keyword>
<accession>A0A426DQ42</accession>
<keyword evidence="1" id="KW-0472">Membrane</keyword>
<proteinExistence type="predicted"/>
<evidence type="ECO:0000313" key="4">
    <source>
        <dbReference type="Proteomes" id="UP000274920"/>
    </source>
</evidence>
<dbReference type="EMBL" id="RHJS01000002">
    <property type="protein sequence ID" value="RRK34957.1"/>
    <property type="molecule type" value="Genomic_DNA"/>
</dbReference>
<sequence length="326" mass="36508">MAALQLKAALLILGIAAGRKLLFRFFSPRLPEWLWILVGIRLLLPQGIGIPILSVRHLCAPYPCDPFAAPLPGVAVWVRWSGADAVLLILLANALRFYGRMRQKEDLQNDAVSGWIQAHSRGPRFRVYTSSMAASPMVYGLFSPKIVLPAQQYSETQYEYILLHEWMHIRRKDLWKKALMLAATALHWYNPACWLMLALFNRDIELACDADVLRALGKAEHAGYAHVLLDCYCRMNPSAVLETGFLSGMLQERIGAIMNQKKMSKKAACCAVFLFGSLLLTAFGKISVQAVTPENVPVLTWKTLPEAKEVLGKEGYGYTLSFEVVR</sequence>
<reference evidence="3" key="1">
    <citation type="submission" date="2018-10" db="EMBL/GenBank/DDBJ databases">
        <title>Schaedlerella arabinophila gen. nov. sp. nov., isolated from the mouse intestinal tract and comparative analysis with the genome of the closely related altered Schaedler flora strain ASF502.</title>
        <authorList>
            <person name="Miyake S."/>
            <person name="Soh M."/>
            <person name="Seedorf H."/>
        </authorList>
    </citation>
    <scope>NUCLEOTIDE SEQUENCE [LARGE SCALE GENOMIC DNA]</scope>
    <source>
        <strain evidence="3">DSM 106076</strain>
    </source>
</reference>
<keyword evidence="4" id="KW-1185">Reference proteome</keyword>
<feature type="transmembrane region" description="Helical" evidence="1">
    <location>
        <begin position="74"/>
        <end position="95"/>
    </location>
</feature>
<organism evidence="3 4">
    <name type="scientific">Schaedlerella arabinosiphila</name>
    <dbReference type="NCBI Taxonomy" id="2044587"/>
    <lineage>
        <taxon>Bacteria</taxon>
        <taxon>Bacillati</taxon>
        <taxon>Bacillota</taxon>
        <taxon>Clostridia</taxon>
        <taxon>Lachnospirales</taxon>
        <taxon>Lachnospiraceae</taxon>
        <taxon>Schaedlerella</taxon>
    </lineage>
</organism>
<protein>
    <submittedName>
        <fullName evidence="3">M56 family metallopeptidase</fullName>
    </submittedName>
</protein>
<evidence type="ECO:0000259" key="2">
    <source>
        <dbReference type="Pfam" id="PF05569"/>
    </source>
</evidence>
<feature type="transmembrane region" description="Helical" evidence="1">
    <location>
        <begin position="267"/>
        <end position="288"/>
    </location>
</feature>
<feature type="transmembrane region" description="Helical" evidence="1">
    <location>
        <begin position="34"/>
        <end position="54"/>
    </location>
</feature>
<dbReference type="AlphaFoldDB" id="A0A426DQ42"/>
<evidence type="ECO:0000256" key="1">
    <source>
        <dbReference type="SAM" id="Phobius"/>
    </source>
</evidence>
<evidence type="ECO:0000313" key="3">
    <source>
        <dbReference type="EMBL" id="RRK34957.1"/>
    </source>
</evidence>
<feature type="domain" description="Peptidase M56" evidence="2">
    <location>
        <begin position="76"/>
        <end position="254"/>
    </location>
</feature>
<dbReference type="Pfam" id="PF05569">
    <property type="entry name" value="Peptidase_M56"/>
    <property type="match status" value="1"/>
</dbReference>
<keyword evidence="1" id="KW-1133">Transmembrane helix</keyword>
<dbReference type="CDD" id="cd07341">
    <property type="entry name" value="M56_BlaR1_MecR1_like"/>
    <property type="match status" value="1"/>
</dbReference>
<comment type="caution">
    <text evidence="3">The sequence shown here is derived from an EMBL/GenBank/DDBJ whole genome shotgun (WGS) entry which is preliminary data.</text>
</comment>
<dbReference type="InterPro" id="IPR052173">
    <property type="entry name" value="Beta-lactam_resp_regulator"/>
</dbReference>
<gene>
    <name evidence="3" type="ORF">EBB54_29195</name>
</gene>
<dbReference type="PANTHER" id="PTHR34978">
    <property type="entry name" value="POSSIBLE SENSOR-TRANSDUCER PROTEIN BLAR"/>
    <property type="match status" value="1"/>
</dbReference>
<dbReference type="PANTHER" id="PTHR34978:SF3">
    <property type="entry name" value="SLR0241 PROTEIN"/>
    <property type="match status" value="1"/>
</dbReference>
<dbReference type="InterPro" id="IPR008756">
    <property type="entry name" value="Peptidase_M56"/>
</dbReference>